<name>A0AAE1E9P0_9GAST</name>
<comment type="caution">
    <text evidence="1">The sequence shown here is derived from an EMBL/GenBank/DDBJ whole genome shotgun (WGS) entry which is preliminary data.</text>
</comment>
<keyword evidence="2" id="KW-1185">Reference proteome</keyword>
<evidence type="ECO:0000313" key="1">
    <source>
        <dbReference type="EMBL" id="KAK3798058.1"/>
    </source>
</evidence>
<sequence length="116" mass="12719">MITRKRCVQSFDISCYDVLAVSFGQCIGLIILMSVDYLCVLDADLKAPNGHTEGSKGAMQSVMKSRFLTSRVSGHLEGYSAAAKATTRAITGLCEIHLRNLDDIYLNRAKEKESSI</sequence>
<dbReference type="EMBL" id="JAWDGP010000724">
    <property type="protein sequence ID" value="KAK3798058.1"/>
    <property type="molecule type" value="Genomic_DNA"/>
</dbReference>
<reference evidence="1" key="1">
    <citation type="journal article" date="2023" name="G3 (Bethesda)">
        <title>A reference genome for the long-term kleptoplast-retaining sea slug Elysia crispata morphotype clarki.</title>
        <authorList>
            <person name="Eastman K.E."/>
            <person name="Pendleton A.L."/>
            <person name="Shaikh M.A."/>
            <person name="Suttiyut T."/>
            <person name="Ogas R."/>
            <person name="Tomko P."/>
            <person name="Gavelis G."/>
            <person name="Widhalm J.R."/>
            <person name="Wisecaver J.H."/>
        </authorList>
    </citation>
    <scope>NUCLEOTIDE SEQUENCE</scope>
    <source>
        <strain evidence="1">ECLA1</strain>
    </source>
</reference>
<organism evidence="1 2">
    <name type="scientific">Elysia crispata</name>
    <name type="common">lettuce slug</name>
    <dbReference type="NCBI Taxonomy" id="231223"/>
    <lineage>
        <taxon>Eukaryota</taxon>
        <taxon>Metazoa</taxon>
        <taxon>Spiralia</taxon>
        <taxon>Lophotrochozoa</taxon>
        <taxon>Mollusca</taxon>
        <taxon>Gastropoda</taxon>
        <taxon>Heterobranchia</taxon>
        <taxon>Euthyneura</taxon>
        <taxon>Panpulmonata</taxon>
        <taxon>Sacoglossa</taxon>
        <taxon>Placobranchoidea</taxon>
        <taxon>Plakobranchidae</taxon>
        <taxon>Elysia</taxon>
    </lineage>
</organism>
<proteinExistence type="predicted"/>
<gene>
    <name evidence="1" type="ORF">RRG08_034618</name>
</gene>
<dbReference type="AlphaFoldDB" id="A0AAE1E9P0"/>
<protein>
    <submittedName>
        <fullName evidence="1">Uncharacterized protein</fullName>
    </submittedName>
</protein>
<accession>A0AAE1E9P0</accession>
<evidence type="ECO:0000313" key="2">
    <source>
        <dbReference type="Proteomes" id="UP001283361"/>
    </source>
</evidence>
<dbReference type="Proteomes" id="UP001283361">
    <property type="component" value="Unassembled WGS sequence"/>
</dbReference>